<feature type="signal peptide" evidence="2">
    <location>
        <begin position="1"/>
        <end position="33"/>
    </location>
</feature>
<dbReference type="Gene3D" id="3.40.190.10">
    <property type="entry name" value="Periplasmic binding protein-like II"/>
    <property type="match status" value="2"/>
</dbReference>
<reference evidence="3 4" key="1">
    <citation type="journal article" date="2015" name="Genome Announc.">
        <title>Expanding the biotechnology potential of lactobacilli through comparative genomics of 213 strains and associated genera.</title>
        <authorList>
            <person name="Sun Z."/>
            <person name="Harris H.M."/>
            <person name="McCann A."/>
            <person name="Guo C."/>
            <person name="Argimon S."/>
            <person name="Zhang W."/>
            <person name="Yang X."/>
            <person name="Jeffery I.B."/>
            <person name="Cooney J.C."/>
            <person name="Kagawa T.F."/>
            <person name="Liu W."/>
            <person name="Song Y."/>
            <person name="Salvetti E."/>
            <person name="Wrobel A."/>
            <person name="Rasinkangas P."/>
            <person name="Parkhill J."/>
            <person name="Rea M.C."/>
            <person name="O'Sullivan O."/>
            <person name="Ritari J."/>
            <person name="Douillard F.P."/>
            <person name="Paul Ross R."/>
            <person name="Yang R."/>
            <person name="Briner A.E."/>
            <person name="Felis G.E."/>
            <person name="de Vos W.M."/>
            <person name="Barrangou R."/>
            <person name="Klaenhammer T.R."/>
            <person name="Caufield P.W."/>
            <person name="Cui Y."/>
            <person name="Zhang H."/>
            <person name="O'Toole P.W."/>
        </authorList>
    </citation>
    <scope>NUCLEOTIDE SEQUENCE [LARGE SCALE GENOMIC DNA]</scope>
    <source>
        <strain evidence="3 4">DSM 16991</strain>
    </source>
</reference>
<proteinExistence type="predicted"/>
<sequence>MFGKKKMFQLGTVMLASAVLLAGCGTGSSSSNADDSKNTSFRIATVRWSDWGKAFLKGFVAKSEKQAGIKVKWDVYVNSDWGDKKSVVMSGGDLPDAFWGSIALSDAEIAKNQDSFIPLEKYIKDMPNLQKAFKQDPKLKAMVTSPDGHIYSLPKKTPMRPLIANQLFINKTWLDKLGLKMPDTYDEFIQVLQAFKDKDPNGNGKKDEIPYGAGNDDSILNFIQPFGIFSPNAAAQNMVMQDGKPVFQPTSLQYKKGLTAMADAYKKGLIDPQIFTEDTSQAQAKVQAKTAIVGVAPGWTADAVFGANADQYVALPPLKGPDGNRYINSDPDHLNYARNEFLVTKNAKNVKKLMQWADKFYTDDASIQTYYGSFGIGTKKLSDGKIQVLTPPKGQSSDIFAWTNSFRDFGPKYSPTSFDKDVVLPKSNGDYTKLALDKEYRKYAKPAFPNVTYTPEELQKMSQQYTDISTYVTQQSSKWVTKGGVDSSWDDYVSKLNQMGLKDFVKTQVTAYNRYEKQLNK</sequence>
<keyword evidence="3" id="KW-0813">Transport</keyword>
<dbReference type="AlphaFoldDB" id="A0A0R1XLW9"/>
<dbReference type="EMBL" id="AZFW01000044">
    <property type="protein sequence ID" value="KRM27676.1"/>
    <property type="molecule type" value="Genomic_DNA"/>
</dbReference>
<keyword evidence="3" id="KW-0762">Sugar transport</keyword>
<evidence type="ECO:0000313" key="3">
    <source>
        <dbReference type="EMBL" id="KRM27676.1"/>
    </source>
</evidence>
<dbReference type="PANTHER" id="PTHR43649:SF33">
    <property type="entry name" value="POLYGALACTURONAN_RHAMNOGALACTURONAN-BINDING PROTEIN YTCQ"/>
    <property type="match status" value="1"/>
</dbReference>
<name>A0A0R1XLW9_9LACO</name>
<dbReference type="PANTHER" id="PTHR43649">
    <property type="entry name" value="ARABINOSE-BINDING PROTEIN-RELATED"/>
    <property type="match status" value="1"/>
</dbReference>
<dbReference type="RefSeq" id="WP_027827845.1">
    <property type="nucleotide sequence ID" value="NZ_AUEH01000008.1"/>
</dbReference>
<dbReference type="PROSITE" id="PS51257">
    <property type="entry name" value="PROKAR_LIPOPROTEIN"/>
    <property type="match status" value="1"/>
</dbReference>
<keyword evidence="1 2" id="KW-0732">Signal</keyword>
<feature type="chain" id="PRO_5006413311" evidence="2">
    <location>
        <begin position="34"/>
        <end position="521"/>
    </location>
</feature>
<comment type="caution">
    <text evidence="3">The sequence shown here is derived from an EMBL/GenBank/DDBJ whole genome shotgun (WGS) entry which is preliminary data.</text>
</comment>
<protein>
    <submittedName>
        <fullName evidence="3">ABC-type sugar transport system, periplasmic component</fullName>
    </submittedName>
</protein>
<dbReference type="OrthoDB" id="9787283at2"/>
<evidence type="ECO:0000256" key="1">
    <source>
        <dbReference type="ARBA" id="ARBA00022729"/>
    </source>
</evidence>
<evidence type="ECO:0000256" key="2">
    <source>
        <dbReference type="SAM" id="SignalP"/>
    </source>
</evidence>
<accession>A0A0R1XLW9</accession>
<evidence type="ECO:0000313" key="4">
    <source>
        <dbReference type="Proteomes" id="UP000050949"/>
    </source>
</evidence>
<gene>
    <name evidence="3" type="ORF">FC91_GL002434</name>
</gene>
<dbReference type="SUPFAM" id="SSF53850">
    <property type="entry name" value="Periplasmic binding protein-like II"/>
    <property type="match status" value="1"/>
</dbReference>
<dbReference type="eggNOG" id="COG1653">
    <property type="taxonomic scope" value="Bacteria"/>
</dbReference>
<dbReference type="InterPro" id="IPR050490">
    <property type="entry name" value="Bact_solute-bd_prot1"/>
</dbReference>
<organism evidence="3 4">
    <name type="scientific">Schleiferilactobacillus harbinensis DSM 16991</name>
    <dbReference type="NCBI Taxonomy" id="1122147"/>
    <lineage>
        <taxon>Bacteria</taxon>
        <taxon>Bacillati</taxon>
        <taxon>Bacillota</taxon>
        <taxon>Bacilli</taxon>
        <taxon>Lactobacillales</taxon>
        <taxon>Lactobacillaceae</taxon>
        <taxon>Schleiferilactobacillus</taxon>
    </lineage>
</organism>
<dbReference type="Proteomes" id="UP000050949">
    <property type="component" value="Unassembled WGS sequence"/>
</dbReference>
<dbReference type="PATRIC" id="fig|1122147.4.peg.2513"/>